<protein>
    <submittedName>
        <fullName evidence="1">Uncharacterized protein</fullName>
    </submittedName>
</protein>
<sequence>MNPTEKQNDLGLLITEDLKWNSHTDKVTKKAMSMIYLIKRVFKNLSIEGASKIYKTYVRPMIEYAIPVWNPQYKKNIESLEQIQRKATKISSKIRKFDYPKRMEILNLTTHEERRLRGDLIEIYKLSTNYYSCFNTEENEFLTFNQSSRRGHQMKLTKERTAKNTRSHFLTNRVFNEWNSLPERVIESTSVNQFKTLYDKCKKQERQQHQQL</sequence>
<dbReference type="EMBL" id="HBUF01292705">
    <property type="protein sequence ID" value="CAG6689534.1"/>
    <property type="molecule type" value="Transcribed_RNA"/>
</dbReference>
<name>A0A8D8TMU7_9HEMI</name>
<organism evidence="1">
    <name type="scientific">Cacopsylla melanoneura</name>
    <dbReference type="NCBI Taxonomy" id="428564"/>
    <lineage>
        <taxon>Eukaryota</taxon>
        <taxon>Metazoa</taxon>
        <taxon>Ecdysozoa</taxon>
        <taxon>Arthropoda</taxon>
        <taxon>Hexapoda</taxon>
        <taxon>Insecta</taxon>
        <taxon>Pterygota</taxon>
        <taxon>Neoptera</taxon>
        <taxon>Paraneoptera</taxon>
        <taxon>Hemiptera</taxon>
        <taxon>Sternorrhyncha</taxon>
        <taxon>Psylloidea</taxon>
        <taxon>Psyllidae</taxon>
        <taxon>Psyllinae</taxon>
        <taxon>Cacopsylla</taxon>
    </lineage>
</organism>
<dbReference type="PRINTS" id="PR01345">
    <property type="entry name" value="CERVTRCPTASE"/>
</dbReference>
<evidence type="ECO:0000313" key="1">
    <source>
        <dbReference type="EMBL" id="CAG6689534.1"/>
    </source>
</evidence>
<proteinExistence type="predicted"/>
<dbReference type="AlphaFoldDB" id="A0A8D8TMU7"/>
<reference evidence="1" key="1">
    <citation type="submission" date="2021-05" db="EMBL/GenBank/DDBJ databases">
        <authorList>
            <person name="Alioto T."/>
            <person name="Alioto T."/>
            <person name="Gomez Garrido J."/>
        </authorList>
    </citation>
    <scope>NUCLEOTIDE SEQUENCE</scope>
</reference>
<accession>A0A8D8TMU7</accession>
<dbReference type="PANTHER" id="PTHR33332">
    <property type="entry name" value="REVERSE TRANSCRIPTASE DOMAIN-CONTAINING PROTEIN"/>
    <property type="match status" value="1"/>
</dbReference>